<name>A0A0F8XVF8_9ZZZZ</name>
<protein>
    <submittedName>
        <fullName evidence="1">Uncharacterized protein</fullName>
    </submittedName>
</protein>
<evidence type="ECO:0000313" key="1">
    <source>
        <dbReference type="EMBL" id="KKK65260.1"/>
    </source>
</evidence>
<sequence length="105" mass="10886">MQAIATGAEFASYSARDKKPKAEEQALEAQIGGLNSRQAAKGRPAPDIPAIFSQASEYPTMLIGSVKLTSDPAAEDGLTGEVTTDLTALRSVAGLSCLPPLAARR</sequence>
<reference evidence="1" key="1">
    <citation type="journal article" date="2015" name="Nature">
        <title>Complex archaea that bridge the gap between prokaryotes and eukaryotes.</title>
        <authorList>
            <person name="Spang A."/>
            <person name="Saw J.H."/>
            <person name="Jorgensen S.L."/>
            <person name="Zaremba-Niedzwiedzka K."/>
            <person name="Martijn J."/>
            <person name="Lind A.E."/>
            <person name="van Eijk R."/>
            <person name="Schleper C."/>
            <person name="Guy L."/>
            <person name="Ettema T.J."/>
        </authorList>
    </citation>
    <scope>NUCLEOTIDE SEQUENCE</scope>
</reference>
<dbReference type="AlphaFoldDB" id="A0A0F8XVF8"/>
<accession>A0A0F8XVF8</accession>
<dbReference type="EMBL" id="LAZR01060643">
    <property type="protein sequence ID" value="KKK65260.1"/>
    <property type="molecule type" value="Genomic_DNA"/>
</dbReference>
<comment type="caution">
    <text evidence="1">The sequence shown here is derived from an EMBL/GenBank/DDBJ whole genome shotgun (WGS) entry which is preliminary data.</text>
</comment>
<proteinExistence type="predicted"/>
<gene>
    <name evidence="1" type="ORF">LCGC14_2975920</name>
</gene>
<organism evidence="1">
    <name type="scientific">marine sediment metagenome</name>
    <dbReference type="NCBI Taxonomy" id="412755"/>
    <lineage>
        <taxon>unclassified sequences</taxon>
        <taxon>metagenomes</taxon>
        <taxon>ecological metagenomes</taxon>
    </lineage>
</organism>